<keyword evidence="5 7" id="KW-1133">Transmembrane helix</keyword>
<comment type="subcellular location">
    <subcellularLocation>
        <location evidence="1">Membrane</location>
        <topology evidence="1">Multi-pass membrane protein</topology>
    </subcellularLocation>
</comment>
<dbReference type="OrthoDB" id="109606at2"/>
<evidence type="ECO:0000313" key="8">
    <source>
        <dbReference type="EMBL" id="AJT50455.1"/>
    </source>
</evidence>
<dbReference type="PANTHER" id="PTHR36838">
    <property type="entry name" value="AUXIN EFFLUX CARRIER FAMILY PROTEIN"/>
    <property type="match status" value="1"/>
</dbReference>
<evidence type="ECO:0000256" key="5">
    <source>
        <dbReference type="ARBA" id="ARBA00022989"/>
    </source>
</evidence>
<evidence type="ECO:0000256" key="3">
    <source>
        <dbReference type="ARBA" id="ARBA00022475"/>
    </source>
</evidence>
<proteinExistence type="predicted"/>
<reference evidence="8 9" key="1">
    <citation type="journal article" date="2012" name="J. Bacteriol.">
        <title>Genome sequence of Lactobacillus mucosae LM1, isolated from piglet feces.</title>
        <authorList>
            <person name="Lee J.H."/>
            <person name="Valeriano V.D."/>
            <person name="Shin Y.R."/>
            <person name="Chae J.P."/>
            <person name="Kim G.B."/>
            <person name="Ham J.S."/>
            <person name="Chun J."/>
            <person name="Kang D.K."/>
        </authorList>
    </citation>
    <scope>NUCLEOTIDE SEQUENCE [LARGE SCALE GENOMIC DNA]</scope>
    <source>
        <strain evidence="8 9">LM1</strain>
    </source>
</reference>
<evidence type="ECO:0000256" key="1">
    <source>
        <dbReference type="ARBA" id="ARBA00004141"/>
    </source>
</evidence>
<dbReference type="RefSeq" id="WP_006499853.1">
    <property type="nucleotide sequence ID" value="NZ_CP011013.1"/>
</dbReference>
<dbReference type="InterPro" id="IPR004776">
    <property type="entry name" value="Mem_transp_PIN-like"/>
</dbReference>
<gene>
    <name evidence="8" type="ORF">LBLM1_04940</name>
</gene>
<name>A0A0D4CKK6_LIMMU</name>
<dbReference type="EMBL" id="CP011013">
    <property type="protein sequence ID" value="AJT50455.1"/>
    <property type="molecule type" value="Genomic_DNA"/>
</dbReference>
<feature type="transmembrane region" description="Helical" evidence="7">
    <location>
        <begin position="226"/>
        <end position="244"/>
    </location>
</feature>
<keyword evidence="9" id="KW-1185">Reference proteome</keyword>
<feature type="transmembrane region" description="Helical" evidence="7">
    <location>
        <begin position="101"/>
        <end position="121"/>
    </location>
</feature>
<dbReference type="GO" id="GO:0055085">
    <property type="term" value="P:transmembrane transport"/>
    <property type="evidence" value="ECO:0007669"/>
    <property type="project" value="InterPro"/>
</dbReference>
<dbReference type="GO" id="GO:0016020">
    <property type="term" value="C:membrane"/>
    <property type="evidence" value="ECO:0007669"/>
    <property type="project" value="UniProtKB-SubCell"/>
</dbReference>
<feature type="transmembrane region" description="Helical" evidence="7">
    <location>
        <begin position="127"/>
        <end position="146"/>
    </location>
</feature>
<feature type="transmembrane region" description="Helical" evidence="7">
    <location>
        <begin position="250"/>
        <end position="273"/>
    </location>
</feature>
<sequence>MLSTLIFALIPIFVTIGLGYLAARRGIFNDQDSKKFVKLVLTFMLPLHVFGGLWSTSRKILIANVPLMGWLMLSMTGCYLIMILIYRFGLHNSRQLATLRAMSVANPSVPFIGSAVLPLLFSTSNSAITIGICSLTVNIIMLPIAFDALSSDRSPWKRLAATFKKPLVIAAVLGFFLTLCGTQMPSQLTSTFDLLGKGAGGVAIFAAGIVLGTRHLSFNQTILGTVLLKNIVFPLIVLLIMWIAGTPAVLRRLVVIALAIPTATMPSTLAIRFGVNEKELASTQFWSTAFSLVTLSAFVLALA</sequence>
<evidence type="ECO:0000313" key="9">
    <source>
        <dbReference type="Proteomes" id="UP000003645"/>
    </source>
</evidence>
<feature type="transmembrane region" description="Helical" evidence="7">
    <location>
        <begin position="35"/>
        <end position="55"/>
    </location>
</feature>
<dbReference type="STRING" id="1130798.LBLM1_04940"/>
<protein>
    <submittedName>
        <fullName evidence="8">Malate transporter</fullName>
    </submittedName>
</protein>
<accession>A0A0D4CKK6</accession>
<keyword evidence="2" id="KW-0813">Transport</keyword>
<feature type="transmembrane region" description="Helical" evidence="7">
    <location>
        <begin position="194"/>
        <end position="214"/>
    </location>
</feature>
<feature type="transmembrane region" description="Helical" evidence="7">
    <location>
        <begin position="6"/>
        <end position="23"/>
    </location>
</feature>
<evidence type="ECO:0000256" key="7">
    <source>
        <dbReference type="SAM" id="Phobius"/>
    </source>
</evidence>
<feature type="transmembrane region" description="Helical" evidence="7">
    <location>
        <begin position="285"/>
        <end position="302"/>
    </location>
</feature>
<feature type="transmembrane region" description="Helical" evidence="7">
    <location>
        <begin position="167"/>
        <end position="188"/>
    </location>
</feature>
<dbReference type="Pfam" id="PF03547">
    <property type="entry name" value="Mem_trans"/>
    <property type="match status" value="2"/>
</dbReference>
<dbReference type="PANTHER" id="PTHR36838:SF1">
    <property type="entry name" value="SLR1864 PROTEIN"/>
    <property type="match status" value="1"/>
</dbReference>
<keyword evidence="4 7" id="KW-0812">Transmembrane</keyword>
<organism evidence="8 9">
    <name type="scientific">Limosilactobacillus mucosae LM1</name>
    <dbReference type="NCBI Taxonomy" id="1130798"/>
    <lineage>
        <taxon>Bacteria</taxon>
        <taxon>Bacillati</taxon>
        <taxon>Bacillota</taxon>
        <taxon>Bacilli</taxon>
        <taxon>Lactobacillales</taxon>
        <taxon>Lactobacillaceae</taxon>
        <taxon>Limosilactobacillus</taxon>
    </lineage>
</organism>
<dbReference type="HOGENOM" id="CLU_056175_0_3_9"/>
<keyword evidence="3" id="KW-1003">Cell membrane</keyword>
<feature type="transmembrane region" description="Helical" evidence="7">
    <location>
        <begin position="67"/>
        <end position="89"/>
    </location>
</feature>
<evidence type="ECO:0000256" key="2">
    <source>
        <dbReference type="ARBA" id="ARBA00022448"/>
    </source>
</evidence>
<keyword evidence="6 7" id="KW-0472">Membrane</keyword>
<dbReference type="Proteomes" id="UP000003645">
    <property type="component" value="Chromosome"/>
</dbReference>
<evidence type="ECO:0000256" key="4">
    <source>
        <dbReference type="ARBA" id="ARBA00022692"/>
    </source>
</evidence>
<dbReference type="AlphaFoldDB" id="A0A0D4CKK6"/>
<evidence type="ECO:0000256" key="6">
    <source>
        <dbReference type="ARBA" id="ARBA00023136"/>
    </source>
</evidence>
<dbReference type="KEGG" id="lmu:LBLM1_04940"/>